<reference evidence="1" key="2">
    <citation type="submission" date="2024-07" db="EMBL/GenBank/DDBJ databases">
        <authorList>
            <person name="Pedersen J.S."/>
            <person name="Mulbjerg M.R."/>
            <person name="Carstens A.B."/>
            <person name="Hansen L.H."/>
        </authorList>
    </citation>
    <scope>NUCLEOTIDE SEQUENCE</scope>
</reference>
<reference evidence="1" key="1">
    <citation type="journal article" date="2024" name="Virus Res.">
        <title>A novel genus of Pectobacterium bacteriophages display broad host range by targeting several species of Danish soft rot isolates.</title>
        <authorList>
            <person name="Pedersen J.S."/>
            <person name="Carstens A.B."/>
            <person name="Rothgard M.M."/>
            <person name="Roy C."/>
            <person name="Viry A."/>
            <person name="Papudeshi B."/>
            <person name="Kot W."/>
            <person name="Hille F."/>
            <person name="Franz C.M.A.P."/>
            <person name="Edwards R."/>
            <person name="Hansen L.H."/>
        </authorList>
    </citation>
    <scope>NUCLEOTIDE SEQUENCE</scope>
</reference>
<dbReference type="Gene3D" id="1.10.132.80">
    <property type="match status" value="1"/>
</dbReference>
<name>A0AB39ABC9_9CAUD</name>
<dbReference type="EMBL" id="PQ008971">
    <property type="protein sequence ID" value="XDF89507.1"/>
    <property type="molecule type" value="Genomic_DNA"/>
</dbReference>
<organism evidence="1">
    <name type="scientific">Pectobacterium phage Amona</name>
    <dbReference type="NCBI Taxonomy" id="3158137"/>
    <lineage>
        <taxon>Viruses</taxon>
        <taxon>Duplodnaviria</taxon>
        <taxon>Heunggongvirae</taxon>
        <taxon>Uroviricota</taxon>
        <taxon>Caudoviricetes</taxon>
    </lineage>
</organism>
<protein>
    <submittedName>
        <fullName evidence="1">Terminase</fullName>
    </submittedName>
</protein>
<gene>
    <name evidence="1" type="ORF">CVQSGQUC_CDS0002</name>
</gene>
<accession>A0AB39ABC9</accession>
<dbReference type="InterPro" id="IPR032066">
    <property type="entry name" value="GP3_package"/>
</dbReference>
<sequence>MEGEQVTHVVKRGVGRPTLYDESMPERIISYFDIDTDDYIKHNFTTAEKSNYRLLVNNMPSIMGFCRSVGVDKSTLYRWIDAHPEFSRAYMHARDLYEDMIVKIGIACNGSFPVFFLKCNFGWRDNEEIIQKEQAKAVRMKIVSERKDGETKEPGEAVEWGDD</sequence>
<dbReference type="Pfam" id="PF16677">
    <property type="entry name" value="GP3_package"/>
    <property type="match status" value="1"/>
</dbReference>
<proteinExistence type="predicted"/>
<evidence type="ECO:0000313" key="1">
    <source>
        <dbReference type="EMBL" id="XDF89507.1"/>
    </source>
</evidence>